<reference evidence="2" key="1">
    <citation type="journal article" date="2019" name="bioRxiv">
        <title>The Genome of the Zebra Mussel, Dreissena polymorpha: A Resource for Invasive Species Research.</title>
        <authorList>
            <person name="McCartney M.A."/>
            <person name="Auch B."/>
            <person name="Kono T."/>
            <person name="Mallez S."/>
            <person name="Zhang Y."/>
            <person name="Obille A."/>
            <person name="Becker A."/>
            <person name="Abrahante J.E."/>
            <person name="Garbe J."/>
            <person name="Badalamenti J.P."/>
            <person name="Herman A."/>
            <person name="Mangelson H."/>
            <person name="Liachko I."/>
            <person name="Sullivan S."/>
            <person name="Sone E.D."/>
            <person name="Koren S."/>
            <person name="Silverstein K.A.T."/>
            <person name="Beckman K.B."/>
            <person name="Gohl D.M."/>
        </authorList>
    </citation>
    <scope>NUCLEOTIDE SEQUENCE</scope>
    <source>
        <strain evidence="2">Duluth1</strain>
        <tissue evidence="2">Whole animal</tissue>
    </source>
</reference>
<organism evidence="2 3">
    <name type="scientific">Dreissena polymorpha</name>
    <name type="common">Zebra mussel</name>
    <name type="synonym">Mytilus polymorpha</name>
    <dbReference type="NCBI Taxonomy" id="45954"/>
    <lineage>
        <taxon>Eukaryota</taxon>
        <taxon>Metazoa</taxon>
        <taxon>Spiralia</taxon>
        <taxon>Lophotrochozoa</taxon>
        <taxon>Mollusca</taxon>
        <taxon>Bivalvia</taxon>
        <taxon>Autobranchia</taxon>
        <taxon>Heteroconchia</taxon>
        <taxon>Euheterodonta</taxon>
        <taxon>Imparidentia</taxon>
        <taxon>Neoheterodontei</taxon>
        <taxon>Myida</taxon>
        <taxon>Dreissenoidea</taxon>
        <taxon>Dreissenidae</taxon>
        <taxon>Dreissena</taxon>
    </lineage>
</organism>
<keyword evidence="1" id="KW-1133">Transmembrane helix</keyword>
<comment type="caution">
    <text evidence="2">The sequence shown here is derived from an EMBL/GenBank/DDBJ whole genome shotgun (WGS) entry which is preliminary data.</text>
</comment>
<evidence type="ECO:0000256" key="1">
    <source>
        <dbReference type="SAM" id="Phobius"/>
    </source>
</evidence>
<evidence type="ECO:0000313" key="3">
    <source>
        <dbReference type="Proteomes" id="UP000828390"/>
    </source>
</evidence>
<keyword evidence="3" id="KW-1185">Reference proteome</keyword>
<accession>A0A9D4DSI2</accession>
<feature type="transmembrane region" description="Helical" evidence="1">
    <location>
        <begin position="20"/>
        <end position="40"/>
    </location>
</feature>
<sequence length="124" mass="14045">METVEYDEDGKADDETLDWVNIFVPIAIGVLFVLVIVWLYKTKKEVPVETQEKIVAKIPVLNRCMTTEWIVDETTGNEKAGNEPCATTENCIEKNKEKQPFAKTKIAHSAGYDTLVEEKVELEP</sequence>
<gene>
    <name evidence="2" type="ORF">DPMN_188215</name>
</gene>
<name>A0A9D4DSI2_DREPO</name>
<dbReference type="AlphaFoldDB" id="A0A9D4DSI2"/>
<proteinExistence type="predicted"/>
<keyword evidence="1" id="KW-0812">Transmembrane</keyword>
<keyword evidence="1" id="KW-0472">Membrane</keyword>
<dbReference type="Proteomes" id="UP000828390">
    <property type="component" value="Unassembled WGS sequence"/>
</dbReference>
<protein>
    <submittedName>
        <fullName evidence="2">Uncharacterized protein</fullName>
    </submittedName>
</protein>
<reference evidence="2" key="2">
    <citation type="submission" date="2020-11" db="EMBL/GenBank/DDBJ databases">
        <authorList>
            <person name="McCartney M.A."/>
            <person name="Auch B."/>
            <person name="Kono T."/>
            <person name="Mallez S."/>
            <person name="Becker A."/>
            <person name="Gohl D.M."/>
            <person name="Silverstein K.A.T."/>
            <person name="Koren S."/>
            <person name="Bechman K.B."/>
            <person name="Herman A."/>
            <person name="Abrahante J.E."/>
            <person name="Garbe J."/>
        </authorList>
    </citation>
    <scope>NUCLEOTIDE SEQUENCE</scope>
    <source>
        <strain evidence="2">Duluth1</strain>
        <tissue evidence="2">Whole animal</tissue>
    </source>
</reference>
<evidence type="ECO:0000313" key="2">
    <source>
        <dbReference type="EMBL" id="KAH3753575.1"/>
    </source>
</evidence>
<dbReference type="EMBL" id="JAIWYP010000010">
    <property type="protein sequence ID" value="KAH3753575.1"/>
    <property type="molecule type" value="Genomic_DNA"/>
</dbReference>